<proteinExistence type="predicted"/>
<organism evidence="1 2">
    <name type="scientific">Thalassobacter stenotrophicus</name>
    <dbReference type="NCBI Taxonomy" id="266809"/>
    <lineage>
        <taxon>Bacteria</taxon>
        <taxon>Pseudomonadati</taxon>
        <taxon>Pseudomonadota</taxon>
        <taxon>Alphaproteobacteria</taxon>
        <taxon>Rhodobacterales</taxon>
        <taxon>Roseobacteraceae</taxon>
        <taxon>Thalassobacter</taxon>
    </lineage>
</organism>
<reference evidence="1 2" key="1">
    <citation type="submission" date="2015-09" db="EMBL/GenBank/DDBJ databases">
        <authorList>
            <consortium name="Swine Surveillance"/>
        </authorList>
    </citation>
    <scope>NUCLEOTIDE SEQUENCE [LARGE SCALE GENOMIC DNA]</scope>
    <source>
        <strain evidence="1 2">CECT 5294</strain>
    </source>
</reference>
<evidence type="ECO:0000313" key="2">
    <source>
        <dbReference type="Proteomes" id="UP000051298"/>
    </source>
</evidence>
<sequence>MASKPTHYRVTVNRPLEFAGARFRPGARYTVTAAIFDSLSADHPEAIATSEPLKKG</sequence>
<accession>A0A0P1EWC6</accession>
<dbReference type="RefSeq" id="WP_139278645.1">
    <property type="nucleotide sequence ID" value="NZ_CYRX01000008.1"/>
</dbReference>
<name>A0A0P1EWC6_9RHOB</name>
<evidence type="ECO:0000313" key="1">
    <source>
        <dbReference type="EMBL" id="CUH59047.1"/>
    </source>
</evidence>
<gene>
    <name evidence="1" type="ORF">THS5294_00328</name>
</gene>
<protein>
    <submittedName>
        <fullName evidence="1">Uncharacterized protein</fullName>
    </submittedName>
</protein>
<dbReference type="Proteomes" id="UP000051298">
    <property type="component" value="Unassembled WGS sequence"/>
</dbReference>
<dbReference type="EMBL" id="CYRX01000008">
    <property type="protein sequence ID" value="CUH59047.1"/>
    <property type="molecule type" value="Genomic_DNA"/>
</dbReference>
<dbReference type="AlphaFoldDB" id="A0A0P1EWC6"/>